<organism evidence="1 2">
    <name type="scientific">Dyadobacter chenwenxiniae</name>
    <dbReference type="NCBI Taxonomy" id="2906456"/>
    <lineage>
        <taxon>Bacteria</taxon>
        <taxon>Pseudomonadati</taxon>
        <taxon>Bacteroidota</taxon>
        <taxon>Cytophagia</taxon>
        <taxon>Cytophagales</taxon>
        <taxon>Spirosomataceae</taxon>
        <taxon>Dyadobacter</taxon>
    </lineage>
</organism>
<dbReference type="AlphaFoldDB" id="A0A9X1TFD4"/>
<dbReference type="EMBL" id="JAJTTC010000002">
    <property type="protein sequence ID" value="MCF0062499.1"/>
    <property type="molecule type" value="Genomic_DNA"/>
</dbReference>
<evidence type="ECO:0000313" key="2">
    <source>
        <dbReference type="Proteomes" id="UP001139000"/>
    </source>
</evidence>
<keyword evidence="2" id="KW-1185">Reference proteome</keyword>
<dbReference type="Pfam" id="PF07606">
    <property type="entry name" value="DUF1569"/>
    <property type="match status" value="1"/>
</dbReference>
<gene>
    <name evidence="1" type="ORF">LXM26_13415</name>
</gene>
<protein>
    <submittedName>
        <fullName evidence="1">DUF1569 domain-containing protein</fullName>
    </submittedName>
</protein>
<evidence type="ECO:0000313" key="1">
    <source>
        <dbReference type="EMBL" id="MCF0062499.1"/>
    </source>
</evidence>
<sequence length="150" mass="17402">MENIFEPAVAAKVIDRINNLTPETRPEWGKMEVSQMMAHCNVAYEMAFENKHPKPNALMRWFIQMMAKSTVCGDKPYKKSQQTAPAFLIKDKKDFETEKSRLIGYIRKSEQLGSGYFEGKESLSFGKLSSEEWNTMFYKHLNHHLTQFGV</sequence>
<proteinExistence type="predicted"/>
<comment type="caution">
    <text evidence="1">The sequence shown here is derived from an EMBL/GenBank/DDBJ whole genome shotgun (WGS) entry which is preliminary data.</text>
</comment>
<accession>A0A9X1TFD4</accession>
<name>A0A9X1TFD4_9BACT</name>
<dbReference type="RefSeq" id="WP_234655609.1">
    <property type="nucleotide sequence ID" value="NZ_CP094997.1"/>
</dbReference>
<dbReference type="Proteomes" id="UP001139000">
    <property type="component" value="Unassembled WGS sequence"/>
</dbReference>
<dbReference type="InterPro" id="IPR011463">
    <property type="entry name" value="DUF1569"/>
</dbReference>
<reference evidence="1" key="1">
    <citation type="submission" date="2021-12" db="EMBL/GenBank/DDBJ databases">
        <title>Novel species in genus Dyadobacter.</title>
        <authorList>
            <person name="Ma C."/>
        </authorList>
    </citation>
    <scope>NUCLEOTIDE SEQUENCE</scope>
    <source>
        <strain evidence="1">LJ419</strain>
    </source>
</reference>